<evidence type="ECO:0000256" key="2">
    <source>
        <dbReference type="ARBA" id="ARBA00023315"/>
    </source>
</evidence>
<evidence type="ECO:0000313" key="5">
    <source>
        <dbReference type="Proteomes" id="UP000317944"/>
    </source>
</evidence>
<dbReference type="PANTHER" id="PTHR43877">
    <property type="entry name" value="AMINOALKYLPHOSPHONATE N-ACETYLTRANSFERASE-RELATED-RELATED"/>
    <property type="match status" value="1"/>
</dbReference>
<evidence type="ECO:0000313" key="4">
    <source>
        <dbReference type="EMBL" id="TQR36992.1"/>
    </source>
</evidence>
<dbReference type="Pfam" id="PF00583">
    <property type="entry name" value="Acetyltransf_1"/>
    <property type="match status" value="1"/>
</dbReference>
<keyword evidence="1" id="KW-0808">Transferase</keyword>
<dbReference type="PROSITE" id="PS51186">
    <property type="entry name" value="GNAT"/>
    <property type="match status" value="1"/>
</dbReference>
<dbReference type="InterPro" id="IPR016181">
    <property type="entry name" value="Acyl_CoA_acyltransferase"/>
</dbReference>
<evidence type="ECO:0000256" key="1">
    <source>
        <dbReference type="ARBA" id="ARBA00022679"/>
    </source>
</evidence>
<dbReference type="EMBL" id="SADV01000003">
    <property type="protein sequence ID" value="TQR36992.1"/>
    <property type="molecule type" value="Genomic_DNA"/>
</dbReference>
<proteinExistence type="predicted"/>
<name>A0A544UT21_LYSSH</name>
<gene>
    <name evidence="4" type="ORF">C7Y47_04605</name>
</gene>
<reference evidence="4 5" key="1">
    <citation type="submission" date="2018-03" db="EMBL/GenBank/DDBJ databases">
        <title>Aerobic endospore-forming bacteria genome sequencing and assembly.</title>
        <authorList>
            <person name="Cavalcante D.A."/>
            <person name="Driks A."/>
            <person name="Putonti C."/>
            <person name="De-Souza M.T."/>
        </authorList>
    </citation>
    <scope>NUCLEOTIDE SEQUENCE [LARGE SCALE GENOMIC DNA]</scope>
    <source>
        <strain evidence="4 5">SDF0037</strain>
    </source>
</reference>
<keyword evidence="2" id="KW-0012">Acyltransferase</keyword>
<dbReference type="InterPro" id="IPR050832">
    <property type="entry name" value="Bact_Acetyltransf"/>
</dbReference>
<evidence type="ECO:0000259" key="3">
    <source>
        <dbReference type="PROSITE" id="PS51186"/>
    </source>
</evidence>
<dbReference type="SUPFAM" id="SSF55729">
    <property type="entry name" value="Acyl-CoA N-acyltransferases (Nat)"/>
    <property type="match status" value="1"/>
</dbReference>
<accession>A0A544UT21</accession>
<dbReference type="OrthoDB" id="5319888at2"/>
<dbReference type="Proteomes" id="UP000317944">
    <property type="component" value="Unassembled WGS sequence"/>
</dbReference>
<dbReference type="GO" id="GO:0016747">
    <property type="term" value="F:acyltransferase activity, transferring groups other than amino-acyl groups"/>
    <property type="evidence" value="ECO:0007669"/>
    <property type="project" value="InterPro"/>
</dbReference>
<dbReference type="AlphaFoldDB" id="A0A544UT21"/>
<sequence>MMRMPITIEPMEPKYNPQVSRLYVHAFRGKFQTLTNMNDGDLALFFEKLFACTPIDPASQRMVALQDGEVIGTISIKIKLETNIKNKQSNFPWRSFKSFGKWNVFKMSIGLYLFDYKPKYGECYIADVVVHPDHRSKGVGKLLMQWAQDFVQGEPLLVRLSLHVSGKNQRAKDLYEKISFRTHLQENSFVWHFLFNEKEWYYMVKDIK</sequence>
<organism evidence="4 5">
    <name type="scientific">Lysinibacillus sphaericus</name>
    <name type="common">Bacillus sphaericus</name>
    <dbReference type="NCBI Taxonomy" id="1421"/>
    <lineage>
        <taxon>Bacteria</taxon>
        <taxon>Bacillati</taxon>
        <taxon>Bacillota</taxon>
        <taxon>Bacilli</taxon>
        <taxon>Bacillales</taxon>
        <taxon>Bacillaceae</taxon>
        <taxon>Lysinibacillus</taxon>
    </lineage>
</organism>
<dbReference type="InterPro" id="IPR000182">
    <property type="entry name" value="GNAT_dom"/>
</dbReference>
<comment type="caution">
    <text evidence="4">The sequence shown here is derived from an EMBL/GenBank/DDBJ whole genome shotgun (WGS) entry which is preliminary data.</text>
</comment>
<dbReference type="CDD" id="cd04301">
    <property type="entry name" value="NAT_SF"/>
    <property type="match status" value="1"/>
</dbReference>
<dbReference type="Gene3D" id="3.40.630.30">
    <property type="match status" value="1"/>
</dbReference>
<feature type="domain" description="N-acetyltransferase" evidence="3">
    <location>
        <begin position="6"/>
        <end position="208"/>
    </location>
</feature>
<protein>
    <submittedName>
        <fullName evidence="4">GNAT family N-acetyltransferase</fullName>
    </submittedName>
</protein>